<feature type="region of interest" description="Disordered" evidence="1">
    <location>
        <begin position="37"/>
        <end position="58"/>
    </location>
</feature>
<feature type="compositionally biased region" description="Polar residues" evidence="1">
    <location>
        <begin position="495"/>
        <end position="509"/>
    </location>
</feature>
<feature type="region of interest" description="Disordered" evidence="1">
    <location>
        <begin position="927"/>
        <end position="971"/>
    </location>
</feature>
<feature type="compositionally biased region" description="Basic and acidic residues" evidence="1">
    <location>
        <begin position="104"/>
        <end position="120"/>
    </location>
</feature>
<gene>
    <name evidence="3" type="primary">KIAA0753</name>
</gene>
<sequence length="1155" mass="125927">MDLQNQLQFNRSVPAHSSNLAARYSCPDAIRIEKLTHSSGESYRGGDPGFRAGPDVSGSASFSVISEERLSYAVHLAKRDVRRRQFEQHARQQRLRSEPQTSQRWEHPEHKVPEHREQRKEARSREMCHCSHETCGRGASCSGAKVHLCTPQPGQPPALEPGPQLHARTGGPRGLLGVQRLQEELTTCVRRMEEVIKRDRTEEALEPDEEQRARVRRQEQAVRCARMLYSLQQQVKEIQEELDKLSPRKIKHTEKSWAMSRLAAAHRSAIRALQVFVTQFADRGERPLPAWCRELGGLIRQLSLCSAKLDADSSVSEVVIDILRQIEALESLLEKKLSPKKVKKCFPEVQTRFPVGGHRALERWRSSSPKGERRPLLAKEILLQEARQPSRANRLLADKCQPGAAPAATQRSANGNGLGVRGADIRPEGAPPAPDHSASLTAEPVAVARAGAAAWRPGAGSIPPRKEEAPVGPPQGPLRAEDRQPPQGRGRSRLQRTTVSSRLKRSQQPVRDLRAPWVPPNPTSPPASPKCAAWLKVRPGPRDAARERSVQQEEAQEASALTGAVAHEAMRLAWLDAEAHKTLKELEEVKAAGADGAHRQSDSAAQLADEVEKAVLERLKPLLVKAQRVNSSLEAEVPKDRPPADTATARPTDEAVAADGGPGSLRQQGDCLEGTALRCDVLASQAQAPGAGGRDSPFLDTMMLRMEEMEVRTQEVTCGAPDGQLENHRDQTPDISQPRPWTVQSRALTHSEAGSGVAAAEQTLPAVGERPLSPHPVGTAKSPARKDPGASIVLERPRNGNSLDASVDAGEESEKREAPLPPLPEESLRQEGRTALLVPPGMRRSIRDSCSRFEQYLRMTAHEAVGAFNPWLMAERSVQHHGLRLGSGCRASAHREAGGGLPLLAAYLDGGDGVPSDEEILSRGLGPNVAELQGGPVKRSLDASVDAGEESEKREAPLPPLPEESLRQEGRTALLVPPGMRRSIRDSCSRFEQYLRMTAHEAVGAFNPWLMAERRFREPFALAGPQERALGITGAQRLRSLEFSMRPPLRSVRDPHCPDNVPVRPTRLPLPSLKPGELTCPGSANQPGLNERSRGGGPVSSAGTCGVDGGHWGSRLLRFTVLALSSLGSSLPPRLVSEASFGLSDPRKLPFCLRA</sequence>
<accession>A0A6P6HL13</accession>
<organism evidence="2 3">
    <name type="scientific">Puma concolor</name>
    <name type="common">Mountain lion</name>
    <name type="synonym">Felis concolor</name>
    <dbReference type="NCBI Taxonomy" id="9696"/>
    <lineage>
        <taxon>Eukaryota</taxon>
        <taxon>Metazoa</taxon>
        <taxon>Chordata</taxon>
        <taxon>Craniata</taxon>
        <taxon>Vertebrata</taxon>
        <taxon>Euteleostomi</taxon>
        <taxon>Mammalia</taxon>
        <taxon>Eutheria</taxon>
        <taxon>Laurasiatheria</taxon>
        <taxon>Carnivora</taxon>
        <taxon>Feliformia</taxon>
        <taxon>Felidae</taxon>
        <taxon>Felinae</taxon>
        <taxon>Puma</taxon>
    </lineage>
</organism>
<dbReference type="GO" id="GO:0071539">
    <property type="term" value="P:protein localization to centrosome"/>
    <property type="evidence" value="ECO:0007669"/>
    <property type="project" value="TreeGrafter"/>
</dbReference>
<name>A0A6P6HL13_PUMCO</name>
<dbReference type="KEGG" id="pcoo:112856960"/>
<dbReference type="AlphaFoldDB" id="A0A6P6HL13"/>
<dbReference type="Pfam" id="PF15718">
    <property type="entry name" value="MNR"/>
    <property type="match status" value="3"/>
</dbReference>
<dbReference type="PANTHER" id="PTHR15732">
    <property type="entry name" value="PROTEIN MOONRAKER"/>
    <property type="match status" value="1"/>
</dbReference>
<proteinExistence type="predicted"/>
<feature type="region of interest" description="Disordered" evidence="1">
    <location>
        <begin position="454"/>
        <end position="531"/>
    </location>
</feature>
<dbReference type="Proteomes" id="UP000515131">
    <property type="component" value="Unplaced"/>
</dbReference>
<dbReference type="PANTHER" id="PTHR15732:SF4">
    <property type="entry name" value="PROTEIN MOONRAKER"/>
    <property type="match status" value="1"/>
</dbReference>
<feature type="region of interest" description="Disordered" evidence="1">
    <location>
        <begin position="711"/>
        <end position="739"/>
    </location>
</feature>
<feature type="region of interest" description="Disordered" evidence="1">
    <location>
        <begin position="401"/>
        <end position="438"/>
    </location>
</feature>
<evidence type="ECO:0000313" key="2">
    <source>
        <dbReference type="Proteomes" id="UP000515131"/>
    </source>
</evidence>
<feature type="compositionally biased region" description="Pro residues" evidence="1">
    <location>
        <begin position="517"/>
        <end position="528"/>
    </location>
</feature>
<dbReference type="CTD" id="9851"/>
<protein>
    <submittedName>
        <fullName evidence="3">Protein moonraker</fullName>
    </submittedName>
</protein>
<dbReference type="InterPro" id="IPR031447">
    <property type="entry name" value="MNR"/>
</dbReference>
<keyword evidence="2" id="KW-1185">Reference proteome</keyword>
<feature type="region of interest" description="Disordered" evidence="1">
    <location>
        <begin position="633"/>
        <end position="669"/>
    </location>
</feature>
<feature type="region of interest" description="Disordered" evidence="1">
    <location>
        <begin position="1052"/>
        <end position="1102"/>
    </location>
</feature>
<dbReference type="GO" id="GO:0034451">
    <property type="term" value="C:centriolar satellite"/>
    <property type="evidence" value="ECO:0007669"/>
    <property type="project" value="TreeGrafter"/>
</dbReference>
<evidence type="ECO:0000313" key="3">
    <source>
        <dbReference type="RefSeq" id="XP_025776036.1"/>
    </source>
</evidence>
<dbReference type="GO" id="GO:0007099">
    <property type="term" value="P:centriole replication"/>
    <property type="evidence" value="ECO:0007669"/>
    <property type="project" value="InterPro"/>
</dbReference>
<reference evidence="3" key="1">
    <citation type="submission" date="2025-08" db="UniProtKB">
        <authorList>
            <consortium name="RefSeq"/>
        </authorList>
    </citation>
    <scope>IDENTIFICATION</scope>
    <source>
        <tissue evidence="3">Blood</tissue>
    </source>
</reference>
<dbReference type="GeneID" id="112856960"/>
<evidence type="ECO:0000256" key="1">
    <source>
        <dbReference type="SAM" id="MobiDB-lite"/>
    </source>
</evidence>
<feature type="region of interest" description="Disordered" evidence="1">
    <location>
        <begin position="765"/>
        <end position="832"/>
    </location>
</feature>
<feature type="region of interest" description="Disordered" evidence="1">
    <location>
        <begin position="85"/>
        <end position="120"/>
    </location>
</feature>
<dbReference type="RefSeq" id="XP_025776036.1">
    <property type="nucleotide sequence ID" value="XM_025920251.1"/>
</dbReference>